<keyword evidence="3" id="KW-0812">Transmembrane</keyword>
<keyword evidence="3" id="KW-0472">Membrane</keyword>
<sequence length="299" mass="30375">MTHPTDRLAEYAAGAGAPDIAAHLAGCAACRADLAAWQRLRAAERLDAAPPPGPELLAGVLRRVRAAPAAPPVLIAVPRYSGPNRPRRLLPVVGQLLAQQARLIRRPVWVLAGLAIAAGTVLAAAVPPGRAAGLFGLVVPPVAALIVAAGADDSGPADELVRATPTSPRTVLLARLTLLLGSTVGAGLLATLLLATRDQLGAPGLLLAWFGPLVPLCALSLAVAVAWRPGAGMGLAMAIWMLKLLTRPGLLDARIAGAVATVWQPALPTVAAAVALAAAVVLAAPLLHRNRIRISGVAQ</sequence>
<evidence type="ECO:0000256" key="3">
    <source>
        <dbReference type="SAM" id="Phobius"/>
    </source>
</evidence>
<feature type="transmembrane region" description="Helical" evidence="3">
    <location>
        <begin position="108"/>
        <end position="126"/>
    </location>
</feature>
<dbReference type="AlphaFoldDB" id="A0A9W6NSA2"/>
<feature type="transmembrane region" description="Helical" evidence="3">
    <location>
        <begin position="132"/>
        <end position="151"/>
    </location>
</feature>
<comment type="caution">
    <text evidence="4">The sequence shown here is derived from an EMBL/GenBank/DDBJ whole genome shotgun (WGS) entry which is preliminary data.</text>
</comment>
<keyword evidence="3" id="KW-1133">Transmembrane helix</keyword>
<evidence type="ECO:0000313" key="5">
    <source>
        <dbReference type="Proteomes" id="UP001143480"/>
    </source>
</evidence>
<feature type="transmembrane region" description="Helical" evidence="3">
    <location>
        <begin position="266"/>
        <end position="287"/>
    </location>
</feature>
<evidence type="ECO:0000256" key="2">
    <source>
        <dbReference type="ARBA" id="ARBA00023163"/>
    </source>
</evidence>
<proteinExistence type="predicted"/>
<dbReference type="EMBL" id="BSFP01000085">
    <property type="protein sequence ID" value="GLL07106.1"/>
    <property type="molecule type" value="Genomic_DNA"/>
</dbReference>
<dbReference type="Proteomes" id="UP001143480">
    <property type="component" value="Unassembled WGS sequence"/>
</dbReference>
<accession>A0A9W6NSA2</accession>
<feature type="transmembrane region" description="Helical" evidence="3">
    <location>
        <begin position="206"/>
        <end position="227"/>
    </location>
</feature>
<keyword evidence="2" id="KW-0804">Transcription</keyword>
<name>A0A9W6NSA2_9ACTN</name>
<reference evidence="4" key="1">
    <citation type="journal article" date="2014" name="Int. J. Syst. Evol. Microbiol.">
        <title>Complete genome sequence of Corynebacterium casei LMG S-19264T (=DSM 44701T), isolated from a smear-ripened cheese.</title>
        <authorList>
            <consortium name="US DOE Joint Genome Institute (JGI-PGF)"/>
            <person name="Walter F."/>
            <person name="Albersmeier A."/>
            <person name="Kalinowski J."/>
            <person name="Ruckert C."/>
        </authorList>
    </citation>
    <scope>NUCLEOTIDE SEQUENCE</scope>
    <source>
        <strain evidence="4">VKM Ac-1321</strain>
    </source>
</reference>
<evidence type="ECO:0000256" key="1">
    <source>
        <dbReference type="ARBA" id="ARBA00023015"/>
    </source>
</evidence>
<organism evidence="4 5">
    <name type="scientific">Dactylosporangium matsuzakiense</name>
    <dbReference type="NCBI Taxonomy" id="53360"/>
    <lineage>
        <taxon>Bacteria</taxon>
        <taxon>Bacillati</taxon>
        <taxon>Actinomycetota</taxon>
        <taxon>Actinomycetes</taxon>
        <taxon>Micromonosporales</taxon>
        <taxon>Micromonosporaceae</taxon>
        <taxon>Dactylosporangium</taxon>
    </lineage>
</organism>
<keyword evidence="5" id="KW-1185">Reference proteome</keyword>
<keyword evidence="1" id="KW-0805">Transcription regulation</keyword>
<protein>
    <submittedName>
        <fullName evidence="4">Uncharacterized protein</fullName>
    </submittedName>
</protein>
<dbReference type="InterPro" id="IPR041916">
    <property type="entry name" value="Anti_sigma_zinc_sf"/>
</dbReference>
<gene>
    <name evidence="4" type="ORF">GCM10017581_088580</name>
</gene>
<feature type="transmembrane region" description="Helical" evidence="3">
    <location>
        <begin position="172"/>
        <end position="194"/>
    </location>
</feature>
<dbReference type="RefSeq" id="WP_271190051.1">
    <property type="nucleotide sequence ID" value="NZ_BSFP01000085.1"/>
</dbReference>
<evidence type="ECO:0000313" key="4">
    <source>
        <dbReference type="EMBL" id="GLL07106.1"/>
    </source>
</evidence>
<reference evidence="4" key="2">
    <citation type="submission" date="2023-01" db="EMBL/GenBank/DDBJ databases">
        <authorList>
            <person name="Sun Q."/>
            <person name="Evtushenko L."/>
        </authorList>
    </citation>
    <scope>NUCLEOTIDE SEQUENCE</scope>
    <source>
        <strain evidence="4">VKM Ac-1321</strain>
    </source>
</reference>
<dbReference type="Gene3D" id="1.10.10.1320">
    <property type="entry name" value="Anti-sigma factor, zinc-finger domain"/>
    <property type="match status" value="1"/>
</dbReference>